<feature type="non-terminal residue" evidence="1">
    <location>
        <position position="82"/>
    </location>
</feature>
<reference evidence="1" key="1">
    <citation type="submission" date="2023-10" db="EMBL/GenBank/DDBJ databases">
        <title>Genome assembly of Pristionchus species.</title>
        <authorList>
            <person name="Yoshida K."/>
            <person name="Sommer R.J."/>
        </authorList>
    </citation>
    <scope>NUCLEOTIDE SEQUENCE</scope>
    <source>
        <strain evidence="1">RS5133</strain>
    </source>
</reference>
<protein>
    <submittedName>
        <fullName evidence="1">Uncharacterized protein</fullName>
    </submittedName>
</protein>
<gene>
    <name evidence="1" type="ORF">PFISCL1PPCAC_2814</name>
</gene>
<accession>A0AAV5UZJ6</accession>
<evidence type="ECO:0000313" key="1">
    <source>
        <dbReference type="EMBL" id="GMT11517.1"/>
    </source>
</evidence>
<keyword evidence="2" id="KW-1185">Reference proteome</keyword>
<dbReference type="AlphaFoldDB" id="A0AAV5UZJ6"/>
<organism evidence="1 2">
    <name type="scientific">Pristionchus fissidentatus</name>
    <dbReference type="NCBI Taxonomy" id="1538716"/>
    <lineage>
        <taxon>Eukaryota</taxon>
        <taxon>Metazoa</taxon>
        <taxon>Ecdysozoa</taxon>
        <taxon>Nematoda</taxon>
        <taxon>Chromadorea</taxon>
        <taxon>Rhabditida</taxon>
        <taxon>Rhabditina</taxon>
        <taxon>Diplogasteromorpha</taxon>
        <taxon>Diplogasteroidea</taxon>
        <taxon>Neodiplogasteridae</taxon>
        <taxon>Pristionchus</taxon>
    </lineage>
</organism>
<name>A0AAV5UZJ6_9BILA</name>
<dbReference type="EMBL" id="BTSY01000001">
    <property type="protein sequence ID" value="GMT11517.1"/>
    <property type="molecule type" value="Genomic_DNA"/>
</dbReference>
<feature type="non-terminal residue" evidence="1">
    <location>
        <position position="1"/>
    </location>
</feature>
<evidence type="ECO:0000313" key="2">
    <source>
        <dbReference type="Proteomes" id="UP001432322"/>
    </source>
</evidence>
<comment type="caution">
    <text evidence="1">The sequence shown here is derived from an EMBL/GenBank/DDBJ whole genome shotgun (WGS) entry which is preliminary data.</text>
</comment>
<sequence>SFLNMQCIDSRSFSVRDVKITGEPEVLTNLRPGAHNKLVPLVHNGKVYVANFDLNYVLVGTRVSNRVYSDFVHFPPLISSSQ</sequence>
<dbReference type="Proteomes" id="UP001432322">
    <property type="component" value="Unassembled WGS sequence"/>
</dbReference>
<proteinExistence type="predicted"/>